<dbReference type="GO" id="GO:0006265">
    <property type="term" value="P:DNA topological change"/>
    <property type="evidence" value="ECO:0007669"/>
    <property type="project" value="InterPro"/>
</dbReference>
<dbReference type="EC" id="5.6.2.1" evidence="3 7"/>
<keyword evidence="5 7" id="KW-0238">DNA-binding</keyword>
<dbReference type="InterPro" id="IPR034144">
    <property type="entry name" value="TOPRIM_TopoIII"/>
</dbReference>
<dbReference type="OrthoDB" id="430051at2759"/>
<evidence type="ECO:0000256" key="6">
    <source>
        <dbReference type="ARBA" id="ARBA00023235"/>
    </source>
</evidence>
<dbReference type="SMART" id="SM00437">
    <property type="entry name" value="TOP1Ac"/>
    <property type="match status" value="1"/>
</dbReference>
<dbReference type="EMBL" id="MLAK01000805">
    <property type="protein sequence ID" value="OHT04075.1"/>
    <property type="molecule type" value="Genomic_DNA"/>
</dbReference>
<dbReference type="InterPro" id="IPR013497">
    <property type="entry name" value="Topo_IA_cen"/>
</dbReference>
<feature type="domain" description="Topo IA-type catalytic" evidence="10">
    <location>
        <begin position="165"/>
        <end position="594"/>
    </location>
</feature>
<dbReference type="Pfam" id="PF01131">
    <property type="entry name" value="Topoisom_bac"/>
    <property type="match status" value="1"/>
</dbReference>
<dbReference type="SMART" id="SM00436">
    <property type="entry name" value="TOP1Bc"/>
    <property type="match status" value="1"/>
</dbReference>
<dbReference type="SMART" id="SM00493">
    <property type="entry name" value="TOPRIM"/>
    <property type="match status" value="1"/>
</dbReference>
<dbReference type="Gene3D" id="3.40.50.140">
    <property type="match status" value="1"/>
</dbReference>
<dbReference type="InterPro" id="IPR003601">
    <property type="entry name" value="Topo_IA_2"/>
</dbReference>
<dbReference type="InterPro" id="IPR000380">
    <property type="entry name" value="Topo_IA"/>
</dbReference>
<evidence type="ECO:0000256" key="8">
    <source>
        <dbReference type="SAM" id="MobiDB-lite"/>
    </source>
</evidence>
<dbReference type="GO" id="GO:0006281">
    <property type="term" value="P:DNA repair"/>
    <property type="evidence" value="ECO:0007669"/>
    <property type="project" value="TreeGrafter"/>
</dbReference>
<dbReference type="InterPro" id="IPR006171">
    <property type="entry name" value="TOPRIM_dom"/>
</dbReference>
<dbReference type="CDD" id="cd00186">
    <property type="entry name" value="TOP1Ac"/>
    <property type="match status" value="1"/>
</dbReference>
<evidence type="ECO:0000256" key="1">
    <source>
        <dbReference type="ARBA" id="ARBA00000213"/>
    </source>
</evidence>
<dbReference type="GeneID" id="94840882"/>
<dbReference type="AlphaFoldDB" id="A0A1J4JYL2"/>
<reference evidence="11" key="1">
    <citation type="submission" date="2016-10" db="EMBL/GenBank/DDBJ databases">
        <authorList>
            <person name="Benchimol M."/>
            <person name="Almeida L.G."/>
            <person name="Vasconcelos A.T."/>
            <person name="Perreira-Neves A."/>
            <person name="Rosa I.A."/>
            <person name="Tasca T."/>
            <person name="Bogo M.R."/>
            <person name="de Souza W."/>
        </authorList>
    </citation>
    <scope>NUCLEOTIDE SEQUENCE [LARGE SCALE GENOMIC DNA]</scope>
    <source>
        <strain evidence="11">K</strain>
    </source>
</reference>
<evidence type="ECO:0000259" key="9">
    <source>
        <dbReference type="PROSITE" id="PS50880"/>
    </source>
</evidence>
<protein>
    <recommendedName>
        <fullName evidence="3 7">DNA topoisomerase</fullName>
        <ecNumber evidence="3 7">5.6.2.1</ecNumber>
    </recommendedName>
</protein>
<dbReference type="RefSeq" id="XP_068357211.1">
    <property type="nucleotide sequence ID" value="XM_068506178.1"/>
</dbReference>
<dbReference type="SUPFAM" id="SSF56712">
    <property type="entry name" value="Prokaryotic type I DNA topoisomerase"/>
    <property type="match status" value="1"/>
</dbReference>
<feature type="domain" description="Toprim" evidence="9">
    <location>
        <begin position="3"/>
        <end position="147"/>
    </location>
</feature>
<keyword evidence="12" id="KW-1185">Reference proteome</keyword>
<dbReference type="PROSITE" id="PS50880">
    <property type="entry name" value="TOPRIM"/>
    <property type="match status" value="1"/>
</dbReference>
<dbReference type="FunFam" id="1.10.290.10:FF:000001">
    <property type="entry name" value="DNA topoisomerase"/>
    <property type="match status" value="1"/>
</dbReference>
<accession>A0A1J4JYL2</accession>
<dbReference type="PRINTS" id="PR00417">
    <property type="entry name" value="PRTPISMRASEI"/>
</dbReference>
<evidence type="ECO:0000256" key="2">
    <source>
        <dbReference type="ARBA" id="ARBA00009446"/>
    </source>
</evidence>
<dbReference type="GO" id="GO:0003917">
    <property type="term" value="F:DNA topoisomerase type I (single strand cut, ATP-independent) activity"/>
    <property type="evidence" value="ECO:0007669"/>
    <property type="project" value="UniProtKB-EC"/>
</dbReference>
<dbReference type="PANTHER" id="PTHR11390:SF21">
    <property type="entry name" value="DNA TOPOISOMERASE 3-ALPHA"/>
    <property type="match status" value="1"/>
</dbReference>
<feature type="region of interest" description="Disordered" evidence="8">
    <location>
        <begin position="610"/>
        <end position="690"/>
    </location>
</feature>
<dbReference type="Pfam" id="PF01751">
    <property type="entry name" value="Toprim"/>
    <property type="match status" value="1"/>
</dbReference>
<dbReference type="InterPro" id="IPR013824">
    <property type="entry name" value="Topo_IA_cen_sub1"/>
</dbReference>
<keyword evidence="4 7" id="KW-0799">Topoisomerase</keyword>
<dbReference type="PANTHER" id="PTHR11390">
    <property type="entry name" value="PROKARYOTIC DNA TOPOISOMERASE"/>
    <property type="match status" value="1"/>
</dbReference>
<dbReference type="InterPro" id="IPR013826">
    <property type="entry name" value="Topo_IA_cen_sub3"/>
</dbReference>
<evidence type="ECO:0000256" key="5">
    <source>
        <dbReference type="ARBA" id="ARBA00023125"/>
    </source>
</evidence>
<evidence type="ECO:0000313" key="12">
    <source>
        <dbReference type="Proteomes" id="UP000179807"/>
    </source>
</evidence>
<dbReference type="InterPro" id="IPR023405">
    <property type="entry name" value="Topo_IA_core_domain"/>
</dbReference>
<name>A0A1J4JYL2_9EUKA</name>
<dbReference type="GO" id="GO:0005634">
    <property type="term" value="C:nucleus"/>
    <property type="evidence" value="ECO:0007669"/>
    <property type="project" value="TreeGrafter"/>
</dbReference>
<dbReference type="InterPro" id="IPR013825">
    <property type="entry name" value="Topo_IA_cen_sub2"/>
</dbReference>
<evidence type="ECO:0000256" key="3">
    <source>
        <dbReference type="ARBA" id="ARBA00012891"/>
    </source>
</evidence>
<dbReference type="CDD" id="cd03362">
    <property type="entry name" value="TOPRIM_TopoIA_TopoIII"/>
    <property type="match status" value="1"/>
</dbReference>
<feature type="compositionally biased region" description="Low complexity" evidence="8">
    <location>
        <begin position="630"/>
        <end position="675"/>
    </location>
</feature>
<dbReference type="Gene3D" id="1.10.460.10">
    <property type="entry name" value="Topoisomerase I, domain 2"/>
    <property type="match status" value="1"/>
</dbReference>
<evidence type="ECO:0000313" key="11">
    <source>
        <dbReference type="EMBL" id="OHT04075.1"/>
    </source>
</evidence>
<comment type="similarity">
    <text evidence="2 7">Belongs to the type IA topoisomerase family.</text>
</comment>
<dbReference type="InterPro" id="IPR003602">
    <property type="entry name" value="Topo_IA_DNA-bd_dom"/>
</dbReference>
<evidence type="ECO:0000256" key="7">
    <source>
        <dbReference type="RuleBase" id="RU362092"/>
    </source>
</evidence>
<comment type="caution">
    <text evidence="11">The sequence shown here is derived from an EMBL/GenBank/DDBJ whole genome shotgun (WGS) entry which is preliminary data.</text>
</comment>
<organism evidence="11 12">
    <name type="scientific">Tritrichomonas foetus</name>
    <dbReference type="NCBI Taxonomy" id="1144522"/>
    <lineage>
        <taxon>Eukaryota</taxon>
        <taxon>Metamonada</taxon>
        <taxon>Parabasalia</taxon>
        <taxon>Tritrichomonadida</taxon>
        <taxon>Tritrichomonadidae</taxon>
        <taxon>Tritrichomonas</taxon>
    </lineage>
</organism>
<dbReference type="GO" id="GO:0031422">
    <property type="term" value="C:RecQ family helicase-topoisomerase III complex"/>
    <property type="evidence" value="ECO:0007669"/>
    <property type="project" value="TreeGrafter"/>
</dbReference>
<dbReference type="PROSITE" id="PS52039">
    <property type="entry name" value="TOPO_IA_2"/>
    <property type="match status" value="1"/>
</dbReference>
<evidence type="ECO:0000256" key="4">
    <source>
        <dbReference type="ARBA" id="ARBA00023029"/>
    </source>
</evidence>
<comment type="catalytic activity">
    <reaction evidence="1 7">
        <text>ATP-independent breakage of single-stranded DNA, followed by passage and rejoining.</text>
        <dbReference type="EC" id="5.6.2.1"/>
    </reaction>
</comment>
<keyword evidence="6 7" id="KW-0413">Isomerase</keyword>
<dbReference type="VEuPathDB" id="TrichDB:TRFO_28429"/>
<dbReference type="GO" id="GO:0006310">
    <property type="term" value="P:DNA recombination"/>
    <property type="evidence" value="ECO:0007669"/>
    <property type="project" value="TreeGrafter"/>
</dbReference>
<sequence length="690" mass="78185">MKTLLCVAEKPSVARTASSILSHGRYQTEKTKDKYVNNYCFVGKFQGEDVNFIFTSVKGHVFNFDFPIEYKSWSSVDVSHLFSCEIIKTPAPDSENLQKNLTKVAKKAHFLMLWLDNDREGENISEEVEEVCLKSNRRLKVYRARFSALSAHDILHALNNPTDINRADSLAVKLRQETDLRAGAAFTRYMTRHFRPIVEQLPNWKPDPNQTKTNQKVLSYGTCQFPTLGFIVDAYLRHTAFTPEKFWYIHVIVKKDGQACELSWFRKHLFCKLSVFAIYASILDNPYVKVINITKKPTKKEKPRPLATVEFQRRVSKYLKINPHAAMAIAEKIYASGYISYPRTETDSFPKNFTFQETVDMLSRCGDASISNYAGNLQAVEPRNGTHSDNAHPPIYPLKTPDGLAGDDLRIYNFIARHYLACVSKDALGEETAVTFDVTDEFFTTKGLFIIERNFLDIYPYTPWNAKTIPQFQVGEMCTPSEIKMKEGMTTAPPLLTEPELIRLMDKEGIGTDATIAEHIEKILQREYTEKRGDTFYPTKVGLGLILGYQEMGFDFDKPKLRADLEKTMQKISQTPNIYEREKERIISEYKDAYEQVTMMRKVLENALNKQINGPDPVPPGLPPPANNSRTTTTATTGRGGKTTTRGGKTNATKTTRTTKTAGTKTTTRGGTKTGTRGRGRKTSNNDDSN</sequence>
<feature type="compositionally biased region" description="Pro residues" evidence="8">
    <location>
        <begin position="616"/>
        <end position="626"/>
    </location>
</feature>
<dbReference type="GO" id="GO:0003677">
    <property type="term" value="F:DNA binding"/>
    <property type="evidence" value="ECO:0007669"/>
    <property type="project" value="UniProtKB-KW"/>
</dbReference>
<dbReference type="Gene3D" id="1.10.290.10">
    <property type="entry name" value="Topoisomerase I, domain 4"/>
    <property type="match status" value="1"/>
</dbReference>
<gene>
    <name evidence="11" type="primary">top3</name>
    <name evidence="11" type="ORF">TRFO_28429</name>
</gene>
<proteinExistence type="inferred from homology"/>
<evidence type="ECO:0000259" key="10">
    <source>
        <dbReference type="PROSITE" id="PS52039"/>
    </source>
</evidence>
<dbReference type="FunFam" id="3.40.50.140:FF:000003">
    <property type="entry name" value="DNA topoisomerase"/>
    <property type="match status" value="1"/>
</dbReference>
<comment type="function">
    <text evidence="7">Introduces a single-strand break via transesterification at a target site in duplex DNA. Releases the supercoiling and torsional tension of DNA introduced during the DNA replication and transcription by transiently cleaving and rejoining one strand of the DNA duplex. The scissile phosphodiester is attacked by the catalytic tyrosine of the enzyme, resulting in the formation of a DNA-(5'-phosphotyrosyl)-enzyme intermediate and the expulsion of a 3'-OH DNA strand.</text>
</comment>
<dbReference type="Proteomes" id="UP000179807">
    <property type="component" value="Unassembled WGS sequence"/>
</dbReference>
<dbReference type="Gene3D" id="2.70.20.10">
    <property type="entry name" value="Topoisomerase I, domain 3"/>
    <property type="match status" value="1"/>
</dbReference>